<accession>A0A250XQ80</accession>
<dbReference type="Gene3D" id="1.25.10.10">
    <property type="entry name" value="Leucine-rich Repeat Variant"/>
    <property type="match status" value="1"/>
</dbReference>
<dbReference type="SUPFAM" id="SSF48371">
    <property type="entry name" value="ARM repeat"/>
    <property type="match status" value="2"/>
</dbReference>
<feature type="region of interest" description="Disordered" evidence="7">
    <location>
        <begin position="1513"/>
        <end position="1537"/>
    </location>
</feature>
<dbReference type="InterPro" id="IPR032691">
    <property type="entry name" value="Mon2/Sec7/BIG1-like_HUS"/>
</dbReference>
<comment type="caution">
    <text evidence="9">The sequence shown here is derived from an EMBL/GenBank/DDBJ whole genome shotgun (WGS) entry which is preliminary data.</text>
</comment>
<feature type="compositionally biased region" description="Polar residues" evidence="7">
    <location>
        <begin position="1595"/>
        <end position="1604"/>
    </location>
</feature>
<evidence type="ECO:0000313" key="10">
    <source>
        <dbReference type="Proteomes" id="UP000232323"/>
    </source>
</evidence>
<dbReference type="PANTHER" id="PTHR10663:SF375">
    <property type="entry name" value="LD29171P"/>
    <property type="match status" value="1"/>
</dbReference>
<gene>
    <name evidence="9" type="ORF">CEUSTIGMA_g12638.t1</name>
</gene>
<feature type="compositionally biased region" description="Low complexity" evidence="7">
    <location>
        <begin position="681"/>
        <end position="692"/>
    </location>
</feature>
<evidence type="ECO:0000256" key="7">
    <source>
        <dbReference type="SAM" id="MobiDB-lite"/>
    </source>
</evidence>
<feature type="compositionally biased region" description="Polar residues" evidence="7">
    <location>
        <begin position="386"/>
        <end position="398"/>
    </location>
</feature>
<sequence>MAQPDKAFEVFVKRAVGNIQKEAWGRGKDAKDLRDACTTFLSALEQHENGTETFEGSLAVAVLQPLSLACSNSNTKVVELALGCLHKLVAHAWLQGESSVFEGLMDDGSDVVAQVIKIVVKCGESPGEALQLAVIRALLTFSTAEHFVAHGDCLMSAVRTVFNLALGSEAEIIKRTAANALLQMLNTITKRITSYQLHSYGSISPTGSTRASEQGTGLMTEQHIRTNPVPSHSTPPHMFQKTSFAKRSTSSSVAAHAVVAAAAMLQSEEGQADGLLMRPPHVEEPVASTFQRKTSISHVASGELQAADAMAAGSSELSSDTRIAQFASLAEQRDLRGLEAAIGDSSNTEEKQEQQMVEAPTGLTSGAASAVAAAASSSISQANSSKPSGLQVSISSHLGSPGTMSPLASPGALRAMQQQQAQAAVMSLTIMERDVLQVLTAFCKLASRESGLTEVESFLHQGKLLALELLVKVLQNPQHTWGCVRDEFARHLRQPICITLLRNCSATDAAAFQLATKLLVAVMSKLKLRRVLKAELGAFYPLFILRPLETGRQDLPTLYAVLSSLKAVCTEPQLLVEVFVNYDCDLQAPCLFERTVAALSSLSRLNEAELDRPQQVGKIAEQAARVAAVKDAALRALLAVVGCLEAWAAPIKESHACNVAATSDEGSTGAGGVRRDEAAGVEDSVGGVGESSGSHLSVVLEASSGIRGVNGALGNEADHFEAAHSRKAALAKGIAHFNTNPVKGVRYLLKEGLIPGEPSSQDSSQDPSSRTPADVAAFLHLNRTELDKSSIGEYFGHHEDFSVAVMHEWIDLQPSMSGVFIDQALRQMLDQFRLPGEAQKIDRIMEKFAERYVRDNPGRFSSADGAYVLAFAIIMLNTDAHNPLAERRLGKADFVAMNSQPASSSSTTQTGQQFCADSSAAAASSAQSVISYELVLPAEELEAIYDRIVKNEIKMREDGGRGIAITSGGGAPSGGAAFAGAVRNSLASALGLRALAAPFKPISRGWGRQQQGLSEADRKRKLVELAERTVMSASTGHRSAGQWHSTNHAEHVRPMLTVSSGPLLEALTYSLALMGSTTGTGGTAGPAAVLQPILVSALVAVVEMSALLGLEELCETCVGALFKASGVSHPAAYGSSEEAKQLACLKALLSLAAGPVAGLLGSGWTMLLEAAAALDALASELAGGSQPVSLLTDTALDEASLANPLNKMFQALGVLNLVGAAGGMGAGSTGGAAGGHNALIPVPPRPKTASSAAVQAEGSEGNGVGPDTNGSSISNKHGYEGPARFTQGASPSVLKPLHGAGLVLWGLSEGYDVVEKVYSSSTSLDGEAVIVFFRALCAVSREELDSSSNSASGGSGGARLYSLQRLLDCAAANSGRIRLIRSKLWSVTGSHLVMVACHPAPSVATYAVNALYGLAQHLLSRAELARFTQQEEAVHPFVSVLRVCDDPEVRRLTVKSAVGSCAPFSSSLGTGWKTLLEVLRRAAADADPSVVSEALGPLKATVEALFRNTPAFSNKGMTRQSSSGGGAGPASPTFSKASSRPLAFSALEGSHNYFNETLVAVMAAAMNSKQEPKVGLTAASLLQECGQRLADHSSHPSGHTSELRGQSGGGDGLGLQTSNNIHDHRVHQHPPLPTTASTRPQLTPAAEKKVHWAALLSHLADWAGSEPRPQVADAAAQVTLSLMSLHGCAWGEAAWGILLKRVLPKMLRPPAVFDAQLGGAIQLEVGAASEQALSSFISRASDAFNGLCSQLGGVPQSVRTELMLRLSTTCLEWMSQEEERVACLGLDCFENLSMRLAKQQDIANWKVLLGHVVSLVKEGLQSIVKKEVRSARAKAAESAPAFTTNSSVRSIGSTASSDQHSLDSAAASSLLMVGGAKTSSDPSVPSVVDAKARMVLMLQRKLLRLHAECMAGVMPWTVQACLATMLMSNARDLMDFNDLTQKQRLSSSASTAVAGVTPLIFNSSLRSITLSEQMGSSNTTDKTLQLLKQADSVNTGADSSEGSAAVGFGSMIAGSQASVGHMGNSRLSSQAMSDSDVQQQQPGSDSSHDLRRKVLEGYSSGMLHLSPSNGNRAGNLHSDSMQNPSSTVFSPEENGGNEVMLNGGQEEAFDPASAEGSSQSMSHQVLDGGAATASEESSAYFVINVSKAQLLEAYSVTDEASPFETSLPLEEHAFSEPAAAAAAAAAARHSRYPEAVLTSEASQDEPAGLLLGRLEAETLAGAMMVLGQYALMEMEDGGFKTTTNETSSSYAEDPTASGLFDIPDLAEAVSLGPGKLLRSFCLFQIRRASESLSEHQKSSVAPKPLEPWYCTLRATHLAHAIRVFLELCSTSLPEAAAVTAGNNKELISGRSNNLVAVGVALLWPHLVTLVCCPHAVVRNAVADYLCANVATLILPAMSVHFMA</sequence>
<keyword evidence="6" id="KW-0472">Membrane</keyword>
<proteinExistence type="predicted"/>
<feature type="compositionally biased region" description="Polar residues" evidence="7">
    <location>
        <begin position="228"/>
        <end position="245"/>
    </location>
</feature>
<feature type="region of interest" description="Disordered" evidence="7">
    <location>
        <begin position="1588"/>
        <end position="1618"/>
    </location>
</feature>
<dbReference type="PROSITE" id="PS50190">
    <property type="entry name" value="SEC7"/>
    <property type="match status" value="1"/>
</dbReference>
<dbReference type="InterPro" id="IPR023394">
    <property type="entry name" value="Sec7_C_sf"/>
</dbReference>
<name>A0A250XQ80_9CHLO</name>
<dbReference type="EMBL" id="BEGY01000156">
    <property type="protein sequence ID" value="GAX85218.1"/>
    <property type="molecule type" value="Genomic_DNA"/>
</dbReference>
<evidence type="ECO:0000313" key="9">
    <source>
        <dbReference type="EMBL" id="GAX85218.1"/>
    </source>
</evidence>
<keyword evidence="5" id="KW-0653">Protein transport</keyword>
<comment type="subcellular location">
    <subcellularLocation>
        <location evidence="2">Cytoplasm</location>
        <location evidence="2">Cytosol</location>
    </subcellularLocation>
    <subcellularLocation>
        <location evidence="1">Membrane</location>
    </subcellularLocation>
</comment>
<evidence type="ECO:0000256" key="5">
    <source>
        <dbReference type="ARBA" id="ARBA00022927"/>
    </source>
</evidence>
<keyword evidence="3" id="KW-0813">Transport</keyword>
<evidence type="ECO:0000256" key="2">
    <source>
        <dbReference type="ARBA" id="ARBA00004514"/>
    </source>
</evidence>
<dbReference type="Pfam" id="PF01369">
    <property type="entry name" value="Sec7"/>
    <property type="match status" value="1"/>
</dbReference>
<dbReference type="GO" id="GO:0005829">
    <property type="term" value="C:cytosol"/>
    <property type="evidence" value="ECO:0007669"/>
    <property type="project" value="UniProtKB-SubCell"/>
</dbReference>
<evidence type="ECO:0000259" key="8">
    <source>
        <dbReference type="PROSITE" id="PS50190"/>
    </source>
</evidence>
<evidence type="ECO:0000256" key="4">
    <source>
        <dbReference type="ARBA" id="ARBA00022490"/>
    </source>
</evidence>
<dbReference type="Pfam" id="PF09324">
    <property type="entry name" value="Sec7-like_HDS"/>
    <property type="match status" value="1"/>
</dbReference>
<evidence type="ECO:0000256" key="1">
    <source>
        <dbReference type="ARBA" id="ARBA00004370"/>
    </source>
</evidence>
<feature type="compositionally biased region" description="Basic and acidic residues" evidence="7">
    <location>
        <begin position="2046"/>
        <end position="2055"/>
    </location>
</feature>
<dbReference type="Gene3D" id="1.10.220.20">
    <property type="match status" value="1"/>
</dbReference>
<feature type="compositionally biased region" description="Polar residues" evidence="7">
    <location>
        <begin position="2025"/>
        <end position="2045"/>
    </location>
</feature>
<dbReference type="STRING" id="1157962.A0A250XQ80"/>
<keyword evidence="10" id="KW-1185">Reference proteome</keyword>
<dbReference type="Pfam" id="PF16213">
    <property type="entry name" value="DCB"/>
    <property type="match status" value="1"/>
</dbReference>
<dbReference type="GO" id="GO:0032012">
    <property type="term" value="P:regulation of ARF protein signal transduction"/>
    <property type="evidence" value="ECO:0007669"/>
    <property type="project" value="InterPro"/>
</dbReference>
<dbReference type="CDD" id="cd00171">
    <property type="entry name" value="Sec7"/>
    <property type="match status" value="1"/>
</dbReference>
<dbReference type="GO" id="GO:0015031">
    <property type="term" value="P:protein transport"/>
    <property type="evidence" value="ECO:0007669"/>
    <property type="project" value="UniProtKB-KW"/>
</dbReference>
<feature type="region of interest" description="Disordered" evidence="7">
    <location>
        <begin position="1244"/>
        <end position="1284"/>
    </location>
</feature>
<dbReference type="GO" id="GO:0005802">
    <property type="term" value="C:trans-Golgi network"/>
    <property type="evidence" value="ECO:0007669"/>
    <property type="project" value="TreeGrafter"/>
</dbReference>
<dbReference type="InterPro" id="IPR000904">
    <property type="entry name" value="Sec7_dom"/>
</dbReference>
<dbReference type="PANTHER" id="PTHR10663">
    <property type="entry name" value="GUANYL-NUCLEOTIDE EXCHANGE FACTOR"/>
    <property type="match status" value="1"/>
</dbReference>
<feature type="region of interest" description="Disordered" evidence="7">
    <location>
        <begin position="753"/>
        <end position="772"/>
    </location>
</feature>
<feature type="region of interest" description="Disordered" evidence="7">
    <location>
        <begin position="2019"/>
        <end position="2130"/>
    </location>
</feature>
<dbReference type="InterPro" id="IPR015403">
    <property type="entry name" value="Mon2/Sec7/BIG1-like_HDS"/>
</dbReference>
<feature type="region of interest" description="Disordered" evidence="7">
    <location>
        <begin position="381"/>
        <end position="409"/>
    </location>
</feature>
<dbReference type="Pfam" id="PF12783">
    <property type="entry name" value="Sec7-like_HUS"/>
    <property type="match status" value="1"/>
</dbReference>
<dbReference type="OrthoDB" id="430364at2759"/>
<dbReference type="InterPro" id="IPR016024">
    <property type="entry name" value="ARM-type_fold"/>
</dbReference>
<dbReference type="GO" id="GO:0005085">
    <property type="term" value="F:guanyl-nucleotide exchange factor activity"/>
    <property type="evidence" value="ECO:0007669"/>
    <property type="project" value="InterPro"/>
</dbReference>
<evidence type="ECO:0000256" key="3">
    <source>
        <dbReference type="ARBA" id="ARBA00022448"/>
    </source>
</evidence>
<reference evidence="9 10" key="1">
    <citation type="submission" date="2017-08" db="EMBL/GenBank/DDBJ databases">
        <title>Acidophilic green algal genome provides insights into adaptation to an acidic environment.</title>
        <authorList>
            <person name="Hirooka S."/>
            <person name="Hirose Y."/>
            <person name="Kanesaki Y."/>
            <person name="Higuchi S."/>
            <person name="Fujiwara T."/>
            <person name="Onuma R."/>
            <person name="Era A."/>
            <person name="Ohbayashi R."/>
            <person name="Uzuka A."/>
            <person name="Nozaki H."/>
            <person name="Yoshikawa H."/>
            <person name="Miyagishima S.Y."/>
        </authorList>
    </citation>
    <scope>NUCLEOTIDE SEQUENCE [LARGE SCALE GENOMIC DNA]</scope>
    <source>
        <strain evidence="9 10">NIES-2499</strain>
    </source>
</reference>
<feature type="compositionally biased region" description="Polar residues" evidence="7">
    <location>
        <begin position="2066"/>
        <end position="2089"/>
    </location>
</feature>
<feature type="compositionally biased region" description="Low complexity" evidence="7">
    <location>
        <begin position="758"/>
        <end position="769"/>
    </location>
</feature>
<feature type="region of interest" description="Disordered" evidence="7">
    <location>
        <begin position="225"/>
        <end position="245"/>
    </location>
</feature>
<dbReference type="InterPro" id="IPR011989">
    <property type="entry name" value="ARM-like"/>
</dbReference>
<dbReference type="InterPro" id="IPR032629">
    <property type="entry name" value="DCB_dom"/>
</dbReference>
<dbReference type="SUPFAM" id="SSF48425">
    <property type="entry name" value="Sec7 domain"/>
    <property type="match status" value="1"/>
</dbReference>
<dbReference type="Proteomes" id="UP000232323">
    <property type="component" value="Unassembled WGS sequence"/>
</dbReference>
<feature type="region of interest" description="Disordered" evidence="7">
    <location>
        <begin position="662"/>
        <end position="692"/>
    </location>
</feature>
<organism evidence="9 10">
    <name type="scientific">Chlamydomonas eustigma</name>
    <dbReference type="NCBI Taxonomy" id="1157962"/>
    <lineage>
        <taxon>Eukaryota</taxon>
        <taxon>Viridiplantae</taxon>
        <taxon>Chlorophyta</taxon>
        <taxon>core chlorophytes</taxon>
        <taxon>Chlorophyceae</taxon>
        <taxon>CS clade</taxon>
        <taxon>Chlamydomonadales</taxon>
        <taxon>Chlamydomonadaceae</taxon>
        <taxon>Chlamydomonas</taxon>
    </lineage>
</organism>
<keyword evidence="4" id="KW-0963">Cytoplasm</keyword>
<dbReference type="Gene3D" id="1.10.1000.11">
    <property type="entry name" value="Arf Nucleotide-binding Site Opener,domain 2"/>
    <property type="match status" value="1"/>
</dbReference>
<evidence type="ECO:0000256" key="6">
    <source>
        <dbReference type="ARBA" id="ARBA00023136"/>
    </source>
</evidence>
<dbReference type="SMART" id="SM00222">
    <property type="entry name" value="Sec7"/>
    <property type="match status" value="1"/>
</dbReference>
<dbReference type="InterPro" id="IPR035999">
    <property type="entry name" value="Sec7_dom_sf"/>
</dbReference>
<dbReference type="GO" id="GO:0016020">
    <property type="term" value="C:membrane"/>
    <property type="evidence" value="ECO:0007669"/>
    <property type="project" value="UniProtKB-SubCell"/>
</dbReference>
<protein>
    <recommendedName>
        <fullName evidence="8">SEC7 domain-containing protein</fullName>
    </recommendedName>
</protein>
<feature type="domain" description="SEC7" evidence="8">
    <location>
        <begin position="719"/>
        <end position="951"/>
    </location>
</feature>